<feature type="compositionally biased region" description="Low complexity" evidence="1">
    <location>
        <begin position="275"/>
        <end position="284"/>
    </location>
</feature>
<protein>
    <submittedName>
        <fullName evidence="2">Uncharacterized protein</fullName>
    </submittedName>
</protein>
<dbReference type="RefSeq" id="WP_120572690.1">
    <property type="nucleotide sequence ID" value="NZ_CP024087.1"/>
</dbReference>
<dbReference type="Proteomes" id="UP000267804">
    <property type="component" value="Chromosome"/>
</dbReference>
<sequence>MTAVEVRSAGQAPHLDIVSSPEVARARAERIRRGIHTYLETLAEIALAWERRDWQVLGYPSWQAYVDGEFGADRLKMPVEHRQKAVTELRLSGMSQRAIGTVLGVDQATVKRDLDAAGDVGPAAVRGADGKTYASTRPTPARPAPAEGGPGPDEQVWIAAARKGIQAHALRSKTSTRCDRSTRTGLTLTAGQARDRHHATWCKSCWPQQATAAAAVEADPLAGVGDQYEPDPHKRIAAVAALDPAYVRPVLPGLTPETAAGEPSPPADGAVTACPPEHAGDAAPAPAPPASSPAGGAPAPGGLTLAQVARLRAAFTHARAAARSDEARVYQVPYSSTSPVLARPPAVDMADLQWWPDGEIHIRYLQHGGNYCEASSEFFAGDVDQALDLLCALRLLPAHLSTAYADGVRAGMRAGDAIDGKTGDR</sequence>
<evidence type="ECO:0000313" key="3">
    <source>
        <dbReference type="Proteomes" id="UP000267804"/>
    </source>
</evidence>
<evidence type="ECO:0000256" key="1">
    <source>
        <dbReference type="SAM" id="MobiDB-lite"/>
    </source>
</evidence>
<feature type="compositionally biased region" description="Low complexity" evidence="1">
    <location>
        <begin position="292"/>
        <end position="301"/>
    </location>
</feature>
<dbReference type="AlphaFoldDB" id="A0A386WUH9"/>
<proteinExistence type="predicted"/>
<feature type="region of interest" description="Disordered" evidence="1">
    <location>
        <begin position="121"/>
        <end position="152"/>
    </location>
</feature>
<feature type="region of interest" description="Disordered" evidence="1">
    <location>
        <begin position="253"/>
        <end position="301"/>
    </location>
</feature>
<dbReference type="KEGG" id="mtua:CSH63_27305"/>
<name>A0A386WUH9_9ACTN</name>
<feature type="compositionally biased region" description="Low complexity" evidence="1">
    <location>
        <begin position="136"/>
        <end position="147"/>
    </location>
</feature>
<gene>
    <name evidence="2" type="ORF">CSH63_27305</name>
</gene>
<dbReference type="EMBL" id="CP024087">
    <property type="protein sequence ID" value="AYF31080.1"/>
    <property type="molecule type" value="Genomic_DNA"/>
</dbReference>
<organism evidence="2 3">
    <name type="scientific">Micromonospora tulbaghiae</name>
    <dbReference type="NCBI Taxonomy" id="479978"/>
    <lineage>
        <taxon>Bacteria</taxon>
        <taxon>Bacillati</taxon>
        <taxon>Actinomycetota</taxon>
        <taxon>Actinomycetes</taxon>
        <taxon>Micromonosporales</taxon>
        <taxon>Micromonosporaceae</taxon>
        <taxon>Micromonospora</taxon>
    </lineage>
</organism>
<accession>A0A386WUH9</accession>
<evidence type="ECO:0000313" key="2">
    <source>
        <dbReference type="EMBL" id="AYF31080.1"/>
    </source>
</evidence>
<reference evidence="2 3" key="1">
    <citation type="submission" date="2017-10" db="EMBL/GenBank/DDBJ databases">
        <title>Integration of genomic and chemical information greatly accelerates assignment of the full stereostructure of myelolactone, a potent inhibitor of myeloma from a marine-derived Micromonospora.</title>
        <authorList>
            <person name="Kim M.C."/>
            <person name="Machado H."/>
            <person name="Jensen P.R."/>
            <person name="Fenical W."/>
        </authorList>
    </citation>
    <scope>NUCLEOTIDE SEQUENCE [LARGE SCALE GENOMIC DNA]</scope>
    <source>
        <strain evidence="2 3">CNY-010</strain>
    </source>
</reference>